<evidence type="ECO:0000256" key="2">
    <source>
        <dbReference type="SAM" id="SignalP"/>
    </source>
</evidence>
<organism evidence="3">
    <name type="scientific">Kitasatospora sp. CMC57</name>
    <dbReference type="NCBI Taxonomy" id="3231513"/>
    <lineage>
        <taxon>Bacteria</taxon>
        <taxon>Bacillati</taxon>
        <taxon>Actinomycetota</taxon>
        <taxon>Actinomycetes</taxon>
        <taxon>Kitasatosporales</taxon>
        <taxon>Streptomycetaceae</taxon>
        <taxon>Kitasatospora</taxon>
    </lineage>
</organism>
<feature type="region of interest" description="Disordered" evidence="1">
    <location>
        <begin position="152"/>
        <end position="185"/>
    </location>
</feature>
<dbReference type="PROSITE" id="PS51257">
    <property type="entry name" value="PROKAR_LIPOPROTEIN"/>
    <property type="match status" value="1"/>
</dbReference>
<feature type="chain" id="PRO_5044242969" description="Lipoprotein" evidence="2">
    <location>
        <begin position="28"/>
        <end position="308"/>
    </location>
</feature>
<feature type="signal peptide" evidence="2">
    <location>
        <begin position="1"/>
        <end position="27"/>
    </location>
</feature>
<protein>
    <recommendedName>
        <fullName evidence="4">Lipoprotein</fullName>
    </recommendedName>
</protein>
<name>A0AB33JN52_9ACTN</name>
<feature type="region of interest" description="Disordered" evidence="1">
    <location>
        <begin position="30"/>
        <end position="56"/>
    </location>
</feature>
<sequence length="308" mass="32331">MTVGRQGLPSGASRALVFVAAALMATAACSPTKDRTGGDPGGRGMDVRPSAVPSGRVPMPVERFALTAEESGAVDRAKVLLANECLAGFGPGSRIPEPPPLVAESSRRYGISDREVARALGYHLPPPAGGAGATKQPTEAQDTILFGETRAGERQSTAPDGHPIPPGGCYGDAEARLDGGPRPESDIAAAATIDKESFKQSLATPTVEAAFHAWSTCMEGRGYHYQNPMASVGDRAFDTAEPTEREKAVALADMDCKTETGLLKSWSAVEAELQTRMIEENSTALNRLSSFQKRKIGLAREVIARLGG</sequence>
<evidence type="ECO:0000313" key="3">
    <source>
        <dbReference type="EMBL" id="BFP44147.1"/>
    </source>
</evidence>
<gene>
    <name evidence="3" type="ORF">KCMC57_05150</name>
</gene>
<reference evidence="3" key="1">
    <citation type="submission" date="2024-07" db="EMBL/GenBank/DDBJ databases">
        <title>Complete genome sequences of cellulolytic bacteria, Kitasatospora sp. CMC57 and Streptomyces sp. CMC78, isolated from Japanese agricultural soil.</title>
        <authorList>
            <person name="Hashimoto T."/>
            <person name="Ito M."/>
            <person name="Iwamoto M."/>
            <person name="Fukahori D."/>
            <person name="Shoda T."/>
            <person name="Sakoda M."/>
            <person name="Morohoshi T."/>
            <person name="Mitsuboshi M."/>
            <person name="Nishizawa T."/>
        </authorList>
    </citation>
    <scope>NUCLEOTIDE SEQUENCE</scope>
    <source>
        <strain evidence="3">CMC57</strain>
    </source>
</reference>
<proteinExistence type="predicted"/>
<keyword evidence="2" id="KW-0732">Signal</keyword>
<dbReference type="AlphaFoldDB" id="A0AB33JN52"/>
<dbReference type="EMBL" id="AP035881">
    <property type="protein sequence ID" value="BFP44147.1"/>
    <property type="molecule type" value="Genomic_DNA"/>
</dbReference>
<evidence type="ECO:0000256" key="1">
    <source>
        <dbReference type="SAM" id="MobiDB-lite"/>
    </source>
</evidence>
<accession>A0AB33JN52</accession>
<feature type="compositionally biased region" description="Basic and acidic residues" evidence="1">
    <location>
        <begin position="173"/>
        <end position="185"/>
    </location>
</feature>
<evidence type="ECO:0008006" key="4">
    <source>
        <dbReference type="Google" id="ProtNLM"/>
    </source>
</evidence>